<evidence type="ECO:0000256" key="7">
    <source>
        <dbReference type="RuleBase" id="RU363032"/>
    </source>
</evidence>
<gene>
    <name evidence="9" type="ORF">MHY01S_04430</name>
</gene>
<organism evidence="9 10">
    <name type="scientific">Meiothermus hypogaeus NBRC 106114</name>
    <dbReference type="NCBI Taxonomy" id="1227553"/>
    <lineage>
        <taxon>Bacteria</taxon>
        <taxon>Thermotogati</taxon>
        <taxon>Deinococcota</taxon>
        <taxon>Deinococci</taxon>
        <taxon>Thermales</taxon>
        <taxon>Thermaceae</taxon>
        <taxon>Meiothermus</taxon>
    </lineage>
</organism>
<evidence type="ECO:0000256" key="3">
    <source>
        <dbReference type="ARBA" id="ARBA00022475"/>
    </source>
</evidence>
<evidence type="ECO:0000256" key="6">
    <source>
        <dbReference type="ARBA" id="ARBA00023136"/>
    </source>
</evidence>
<dbReference type="GO" id="GO:0055085">
    <property type="term" value="P:transmembrane transport"/>
    <property type="evidence" value="ECO:0007669"/>
    <property type="project" value="InterPro"/>
</dbReference>
<dbReference type="InterPro" id="IPR000515">
    <property type="entry name" value="MetI-like"/>
</dbReference>
<keyword evidence="6 7" id="KW-0472">Membrane</keyword>
<feature type="transmembrane region" description="Helical" evidence="7">
    <location>
        <begin position="148"/>
        <end position="167"/>
    </location>
</feature>
<dbReference type="PANTHER" id="PTHR43386">
    <property type="entry name" value="OLIGOPEPTIDE TRANSPORT SYSTEM PERMEASE PROTEIN APPC"/>
    <property type="match status" value="1"/>
</dbReference>
<proteinExistence type="inferred from homology"/>
<dbReference type="OrthoDB" id="25719at2"/>
<comment type="subcellular location">
    <subcellularLocation>
        <location evidence="1 7">Cell membrane</location>
        <topology evidence="1 7">Multi-pass membrane protein</topology>
    </subcellularLocation>
</comment>
<dbReference type="InterPro" id="IPR025966">
    <property type="entry name" value="OppC_N"/>
</dbReference>
<dbReference type="RefSeq" id="WP_119340122.1">
    <property type="nucleotide sequence ID" value="NZ_BJXL01000007.1"/>
</dbReference>
<evidence type="ECO:0000313" key="9">
    <source>
        <dbReference type="EMBL" id="GEM82277.1"/>
    </source>
</evidence>
<keyword evidence="4 7" id="KW-0812">Transmembrane</keyword>
<keyword evidence="2 7" id="KW-0813">Transport</keyword>
<evidence type="ECO:0000259" key="8">
    <source>
        <dbReference type="PROSITE" id="PS50928"/>
    </source>
</evidence>
<evidence type="ECO:0000256" key="5">
    <source>
        <dbReference type="ARBA" id="ARBA00022989"/>
    </source>
</evidence>
<dbReference type="Pfam" id="PF00528">
    <property type="entry name" value="BPD_transp_1"/>
    <property type="match status" value="1"/>
</dbReference>
<dbReference type="Gene3D" id="1.10.3720.10">
    <property type="entry name" value="MetI-like"/>
    <property type="match status" value="1"/>
</dbReference>
<name>A0A511QZ35_9DEIN</name>
<sequence>MTTPASASPSNWALTFRALLRNRSAVIGGTITLVVLLGALLAPIIAPWDPLKFDPPNRLSGPSAEHWLGTDQYGRDLLSRVLYGARFSLSVAAVSVLAGLLVGGTLGLLAGYFRGWLDLTISRLADILIAYPAILLAIAFLAFLGGGFINLVLAISVVFVGPFIRVARAAVLTVREELYVEAGRAMGASDGRMIFRTILPNAAAPLIVEVTLRFAYAVLAEAALSFLGLGIQPPFPALGSMVSEGRAFLSLSPWGSLVPGSAIVLMVLGFNLLGDGLRDALDPRLRQR</sequence>
<dbReference type="SUPFAM" id="SSF161098">
    <property type="entry name" value="MetI-like"/>
    <property type="match status" value="1"/>
</dbReference>
<feature type="transmembrane region" description="Helical" evidence="7">
    <location>
        <begin position="124"/>
        <end position="142"/>
    </location>
</feature>
<dbReference type="AlphaFoldDB" id="A0A511QZ35"/>
<dbReference type="PANTHER" id="PTHR43386:SF25">
    <property type="entry name" value="PEPTIDE ABC TRANSPORTER PERMEASE PROTEIN"/>
    <property type="match status" value="1"/>
</dbReference>
<dbReference type="PROSITE" id="PS50928">
    <property type="entry name" value="ABC_TM1"/>
    <property type="match status" value="1"/>
</dbReference>
<feature type="transmembrane region" description="Helical" evidence="7">
    <location>
        <begin position="25"/>
        <end position="46"/>
    </location>
</feature>
<dbReference type="Pfam" id="PF12911">
    <property type="entry name" value="OppC_N"/>
    <property type="match status" value="1"/>
</dbReference>
<feature type="domain" description="ABC transmembrane type-1" evidence="8">
    <location>
        <begin position="85"/>
        <end position="274"/>
    </location>
</feature>
<reference evidence="9 10" key="1">
    <citation type="submission" date="2019-07" db="EMBL/GenBank/DDBJ databases">
        <title>Whole genome shotgun sequence of Meiothermus hypogaeus NBRC 106114.</title>
        <authorList>
            <person name="Hosoyama A."/>
            <person name="Uohara A."/>
            <person name="Ohji S."/>
            <person name="Ichikawa N."/>
        </authorList>
    </citation>
    <scope>NUCLEOTIDE SEQUENCE [LARGE SCALE GENOMIC DNA]</scope>
    <source>
        <strain evidence="9 10">NBRC 106114</strain>
    </source>
</reference>
<feature type="transmembrane region" description="Helical" evidence="7">
    <location>
        <begin position="214"/>
        <end position="231"/>
    </location>
</feature>
<protein>
    <submittedName>
        <fullName evidence="9">Glutathione ABC transporter permease GsiD</fullName>
    </submittedName>
</protein>
<dbReference type="CDD" id="cd06261">
    <property type="entry name" value="TM_PBP2"/>
    <property type="match status" value="1"/>
</dbReference>
<evidence type="ECO:0000256" key="1">
    <source>
        <dbReference type="ARBA" id="ARBA00004651"/>
    </source>
</evidence>
<evidence type="ECO:0000313" key="10">
    <source>
        <dbReference type="Proteomes" id="UP000321197"/>
    </source>
</evidence>
<dbReference type="EMBL" id="BJXL01000007">
    <property type="protein sequence ID" value="GEM82277.1"/>
    <property type="molecule type" value="Genomic_DNA"/>
</dbReference>
<feature type="transmembrane region" description="Helical" evidence="7">
    <location>
        <begin position="251"/>
        <end position="274"/>
    </location>
</feature>
<keyword evidence="3" id="KW-1003">Cell membrane</keyword>
<evidence type="ECO:0000256" key="2">
    <source>
        <dbReference type="ARBA" id="ARBA00022448"/>
    </source>
</evidence>
<dbReference type="InterPro" id="IPR050366">
    <property type="entry name" value="BP-dependent_transpt_permease"/>
</dbReference>
<feature type="transmembrane region" description="Helical" evidence="7">
    <location>
        <begin position="87"/>
        <end position="112"/>
    </location>
</feature>
<keyword evidence="5 7" id="KW-1133">Transmembrane helix</keyword>
<comment type="caution">
    <text evidence="9">The sequence shown here is derived from an EMBL/GenBank/DDBJ whole genome shotgun (WGS) entry which is preliminary data.</text>
</comment>
<accession>A0A511QZ35</accession>
<comment type="similarity">
    <text evidence="7">Belongs to the binding-protein-dependent transport system permease family.</text>
</comment>
<evidence type="ECO:0000256" key="4">
    <source>
        <dbReference type="ARBA" id="ARBA00022692"/>
    </source>
</evidence>
<dbReference type="Proteomes" id="UP000321197">
    <property type="component" value="Unassembled WGS sequence"/>
</dbReference>
<dbReference type="GO" id="GO:0005886">
    <property type="term" value="C:plasma membrane"/>
    <property type="evidence" value="ECO:0007669"/>
    <property type="project" value="UniProtKB-SubCell"/>
</dbReference>
<dbReference type="InterPro" id="IPR035906">
    <property type="entry name" value="MetI-like_sf"/>
</dbReference>